<accession>A0A9W9PK36</accession>
<dbReference type="EMBL" id="JAPQKS010000001">
    <property type="protein sequence ID" value="KAJ5248876.1"/>
    <property type="molecule type" value="Genomic_DNA"/>
</dbReference>
<name>A0A9W9PK36_9EURO</name>
<sequence>MKAVSPSGFHHTMLHLIPATDIEFPLGLMMSCTSCPFVSSHPRSLLLGQGSLAMNTLLPASPVFVSDISFYSRKPCCLPATTRATTP</sequence>
<dbReference type="AlphaFoldDB" id="A0A9W9PK36"/>
<organism evidence="1 2">
    <name type="scientific">Penicillium chermesinum</name>
    <dbReference type="NCBI Taxonomy" id="63820"/>
    <lineage>
        <taxon>Eukaryota</taxon>
        <taxon>Fungi</taxon>
        <taxon>Dikarya</taxon>
        <taxon>Ascomycota</taxon>
        <taxon>Pezizomycotina</taxon>
        <taxon>Eurotiomycetes</taxon>
        <taxon>Eurotiomycetidae</taxon>
        <taxon>Eurotiales</taxon>
        <taxon>Aspergillaceae</taxon>
        <taxon>Penicillium</taxon>
    </lineage>
</organism>
<gene>
    <name evidence="1" type="ORF">N7468_000327</name>
</gene>
<keyword evidence="2" id="KW-1185">Reference proteome</keyword>
<reference evidence="1" key="1">
    <citation type="submission" date="2022-11" db="EMBL/GenBank/DDBJ databases">
        <authorList>
            <person name="Petersen C."/>
        </authorList>
    </citation>
    <scope>NUCLEOTIDE SEQUENCE</scope>
    <source>
        <strain evidence="1">IBT 19713</strain>
    </source>
</reference>
<evidence type="ECO:0000313" key="2">
    <source>
        <dbReference type="Proteomes" id="UP001150941"/>
    </source>
</evidence>
<proteinExistence type="predicted"/>
<dbReference type="Proteomes" id="UP001150941">
    <property type="component" value="Unassembled WGS sequence"/>
</dbReference>
<comment type="caution">
    <text evidence="1">The sequence shown here is derived from an EMBL/GenBank/DDBJ whole genome shotgun (WGS) entry which is preliminary data.</text>
</comment>
<protein>
    <submittedName>
        <fullName evidence="1">Uncharacterized protein</fullName>
    </submittedName>
</protein>
<reference evidence="1" key="2">
    <citation type="journal article" date="2023" name="IMA Fungus">
        <title>Comparative genomic study of the Penicillium genus elucidates a diverse pangenome and 15 lateral gene transfer events.</title>
        <authorList>
            <person name="Petersen C."/>
            <person name="Sorensen T."/>
            <person name="Nielsen M.R."/>
            <person name="Sondergaard T.E."/>
            <person name="Sorensen J.L."/>
            <person name="Fitzpatrick D.A."/>
            <person name="Frisvad J.C."/>
            <person name="Nielsen K.L."/>
        </authorList>
    </citation>
    <scope>NUCLEOTIDE SEQUENCE</scope>
    <source>
        <strain evidence="1">IBT 19713</strain>
    </source>
</reference>
<evidence type="ECO:0000313" key="1">
    <source>
        <dbReference type="EMBL" id="KAJ5248876.1"/>
    </source>
</evidence>
<dbReference type="RefSeq" id="XP_058335655.1">
    <property type="nucleotide sequence ID" value="XM_058469624.1"/>
</dbReference>
<dbReference type="GeneID" id="83196927"/>